<sequence length="519" mass="58874">MRISKRTPINPLRIARRLSTLPTSNLDFDINNCFQNPIAGYFSWSEKIKPCVRNGQTEHAHYLFDEVTLRSPAYWNTLLSDLNKSQDPEGVYKVFIEMGRFGFKSNEYTILTLVSAFSGTKFNVLVPQIHALVVCSGLNMSLSAGPALMKWYATMGDVEGLGRVFDEISVKNVACWNALVSRYMEVGYFKQARRVFDKMPERDIVSWTCLIDGYIRNKWVNKARSMFNKMPEKNVVSWTAMINGYVQHERFREALKLFVLMLRSVTRPNQFTFSNVLDACAGCSYLVTGQQVHSCILKFGIPDDLVLSASLVDMYAKCRNIDAAFSIFESTQKKSLVSWNSLIAGYARQGLGRRALQEFDRMISTGVSPNQVTVFNVLLACRGSGLVEEGERHFNSMNHKYGIQPGLEHYACMMETYGKAGQMGKAETLIKGMLSKFDVVLWGAFLRAFYLYSALQPPEFATESILKLKRDYPAVYSAFRKIHGEAGNGATEFKRLNEMKKKKNVAKRNAFSQIESRVK</sequence>
<dbReference type="AlphaFoldDB" id="A0A9W7LNB0"/>
<dbReference type="InterPro" id="IPR046960">
    <property type="entry name" value="PPR_At4g14850-like_plant"/>
</dbReference>
<organism evidence="3 4">
    <name type="scientific">Hibiscus trionum</name>
    <name type="common">Flower of an hour</name>
    <dbReference type="NCBI Taxonomy" id="183268"/>
    <lineage>
        <taxon>Eukaryota</taxon>
        <taxon>Viridiplantae</taxon>
        <taxon>Streptophyta</taxon>
        <taxon>Embryophyta</taxon>
        <taxon>Tracheophyta</taxon>
        <taxon>Spermatophyta</taxon>
        <taxon>Magnoliopsida</taxon>
        <taxon>eudicotyledons</taxon>
        <taxon>Gunneridae</taxon>
        <taxon>Pentapetalae</taxon>
        <taxon>rosids</taxon>
        <taxon>malvids</taxon>
        <taxon>Malvales</taxon>
        <taxon>Malvaceae</taxon>
        <taxon>Malvoideae</taxon>
        <taxon>Hibiscus</taxon>
    </lineage>
</organism>
<dbReference type="GO" id="GO:0009451">
    <property type="term" value="P:RNA modification"/>
    <property type="evidence" value="ECO:0007669"/>
    <property type="project" value="InterPro"/>
</dbReference>
<feature type="repeat" description="PPR" evidence="2">
    <location>
        <begin position="335"/>
        <end position="369"/>
    </location>
</feature>
<dbReference type="PANTHER" id="PTHR47926">
    <property type="entry name" value="PENTATRICOPEPTIDE REPEAT-CONTAINING PROTEIN"/>
    <property type="match status" value="1"/>
</dbReference>
<keyword evidence="1" id="KW-0677">Repeat</keyword>
<dbReference type="Gene3D" id="1.25.40.10">
    <property type="entry name" value="Tetratricopeptide repeat domain"/>
    <property type="match status" value="4"/>
</dbReference>
<dbReference type="Pfam" id="PF13041">
    <property type="entry name" value="PPR_2"/>
    <property type="match status" value="2"/>
</dbReference>
<dbReference type="InterPro" id="IPR011990">
    <property type="entry name" value="TPR-like_helical_dom_sf"/>
</dbReference>
<dbReference type="FunFam" id="1.25.40.10:FF:000158">
    <property type="entry name" value="pentatricopeptide repeat-containing protein At2g33680"/>
    <property type="match status" value="1"/>
</dbReference>
<protein>
    <recommendedName>
        <fullName evidence="5">Pentatricopeptide repeat-containing protein</fullName>
    </recommendedName>
</protein>
<reference evidence="3" key="1">
    <citation type="submission" date="2023-05" db="EMBL/GenBank/DDBJ databases">
        <title>Genome and transcriptome analyses reveal genes involved in the formation of fine ridges on petal epidermal cells in Hibiscus trionum.</title>
        <authorList>
            <person name="Koshimizu S."/>
            <person name="Masuda S."/>
            <person name="Ishii T."/>
            <person name="Shirasu K."/>
            <person name="Hoshino A."/>
            <person name="Arita M."/>
        </authorList>
    </citation>
    <scope>NUCLEOTIDE SEQUENCE</scope>
    <source>
        <strain evidence="3">Hamamatsu line</strain>
    </source>
</reference>
<dbReference type="GO" id="GO:0099402">
    <property type="term" value="P:plant organ development"/>
    <property type="evidence" value="ECO:0007669"/>
    <property type="project" value="UniProtKB-ARBA"/>
</dbReference>
<dbReference type="EMBL" id="BSYR01000006">
    <property type="protein sequence ID" value="GMI69485.1"/>
    <property type="molecule type" value="Genomic_DNA"/>
</dbReference>
<dbReference type="GO" id="GO:0003723">
    <property type="term" value="F:RNA binding"/>
    <property type="evidence" value="ECO:0007669"/>
    <property type="project" value="InterPro"/>
</dbReference>
<dbReference type="Proteomes" id="UP001165190">
    <property type="component" value="Unassembled WGS sequence"/>
</dbReference>
<dbReference type="FunFam" id="1.25.40.10:FF:000125">
    <property type="entry name" value="Pentatricopeptide repeat-containing protein"/>
    <property type="match status" value="1"/>
</dbReference>
<evidence type="ECO:0000256" key="1">
    <source>
        <dbReference type="ARBA" id="ARBA00022737"/>
    </source>
</evidence>
<name>A0A9W7LNB0_HIBTR</name>
<feature type="repeat" description="PPR" evidence="2">
    <location>
        <begin position="234"/>
        <end position="268"/>
    </location>
</feature>
<dbReference type="PROSITE" id="PS51375">
    <property type="entry name" value="PPR"/>
    <property type="match status" value="3"/>
</dbReference>
<evidence type="ECO:0000313" key="4">
    <source>
        <dbReference type="Proteomes" id="UP001165190"/>
    </source>
</evidence>
<dbReference type="InterPro" id="IPR002885">
    <property type="entry name" value="PPR_rpt"/>
</dbReference>
<evidence type="ECO:0008006" key="5">
    <source>
        <dbReference type="Google" id="ProtNLM"/>
    </source>
</evidence>
<evidence type="ECO:0000313" key="3">
    <source>
        <dbReference type="EMBL" id="GMI69485.1"/>
    </source>
</evidence>
<keyword evidence="4" id="KW-1185">Reference proteome</keyword>
<dbReference type="OrthoDB" id="185373at2759"/>
<proteinExistence type="predicted"/>
<gene>
    <name evidence="3" type="ORF">HRI_000617800</name>
</gene>
<dbReference type="NCBIfam" id="TIGR00756">
    <property type="entry name" value="PPR"/>
    <property type="match status" value="5"/>
</dbReference>
<accession>A0A9W7LNB0</accession>
<dbReference type="Pfam" id="PF01535">
    <property type="entry name" value="PPR"/>
    <property type="match status" value="4"/>
</dbReference>
<comment type="caution">
    <text evidence="3">The sequence shown here is derived from an EMBL/GenBank/DDBJ whole genome shotgun (WGS) entry which is preliminary data.</text>
</comment>
<dbReference type="PANTHER" id="PTHR47926:SF511">
    <property type="entry name" value="PENTATRICOPEPTIDE REPEAT-CONTAINING PROTEIN"/>
    <property type="match status" value="1"/>
</dbReference>
<feature type="repeat" description="PPR" evidence="2">
    <location>
        <begin position="172"/>
        <end position="206"/>
    </location>
</feature>
<evidence type="ECO:0000256" key="2">
    <source>
        <dbReference type="PROSITE-ProRule" id="PRU00708"/>
    </source>
</evidence>